<dbReference type="VEuPathDB" id="VectorBase:AMIN010996"/>
<keyword evidence="3" id="KW-1185">Reference proteome</keyword>
<evidence type="ECO:0000313" key="2">
    <source>
        <dbReference type="EnsemblMetazoa" id="AMIN010996-PA"/>
    </source>
</evidence>
<organism evidence="2 3">
    <name type="scientific">Anopheles minimus</name>
    <dbReference type="NCBI Taxonomy" id="112268"/>
    <lineage>
        <taxon>Eukaryota</taxon>
        <taxon>Metazoa</taxon>
        <taxon>Ecdysozoa</taxon>
        <taxon>Arthropoda</taxon>
        <taxon>Hexapoda</taxon>
        <taxon>Insecta</taxon>
        <taxon>Pterygota</taxon>
        <taxon>Neoptera</taxon>
        <taxon>Endopterygota</taxon>
        <taxon>Diptera</taxon>
        <taxon>Nematocera</taxon>
        <taxon>Culicoidea</taxon>
        <taxon>Culicidae</taxon>
        <taxon>Anophelinae</taxon>
        <taxon>Anopheles</taxon>
    </lineage>
</organism>
<protein>
    <recommendedName>
        <fullName evidence="4">THAP-type domain-containing protein</fullName>
    </recommendedName>
</protein>
<dbReference type="Proteomes" id="UP000075920">
    <property type="component" value="Unassembled WGS sequence"/>
</dbReference>
<feature type="region of interest" description="Disordered" evidence="1">
    <location>
        <begin position="45"/>
        <end position="78"/>
    </location>
</feature>
<reference evidence="2" key="2">
    <citation type="submission" date="2020-05" db="UniProtKB">
        <authorList>
            <consortium name="EnsemblMetazoa"/>
        </authorList>
    </citation>
    <scope>IDENTIFICATION</scope>
    <source>
        <strain evidence="2">MINIMUS1</strain>
    </source>
</reference>
<name>A0A182WKR8_9DIPT</name>
<proteinExistence type="predicted"/>
<evidence type="ECO:0000256" key="1">
    <source>
        <dbReference type="SAM" id="MobiDB-lite"/>
    </source>
</evidence>
<evidence type="ECO:0000313" key="3">
    <source>
        <dbReference type="Proteomes" id="UP000075920"/>
    </source>
</evidence>
<reference evidence="3" key="1">
    <citation type="submission" date="2013-03" db="EMBL/GenBank/DDBJ databases">
        <title>The Genome Sequence of Anopheles minimus MINIMUS1.</title>
        <authorList>
            <consortium name="The Broad Institute Genomics Platform"/>
            <person name="Neafsey D.E."/>
            <person name="Walton C."/>
            <person name="Walker B."/>
            <person name="Young S.K."/>
            <person name="Zeng Q."/>
            <person name="Gargeya S."/>
            <person name="Fitzgerald M."/>
            <person name="Haas B."/>
            <person name="Abouelleil A."/>
            <person name="Allen A.W."/>
            <person name="Alvarado L."/>
            <person name="Arachchi H.M."/>
            <person name="Berlin A.M."/>
            <person name="Chapman S.B."/>
            <person name="Gainer-Dewar J."/>
            <person name="Goldberg J."/>
            <person name="Griggs A."/>
            <person name="Gujja S."/>
            <person name="Hansen M."/>
            <person name="Howarth C."/>
            <person name="Imamovic A."/>
            <person name="Ireland A."/>
            <person name="Larimer J."/>
            <person name="McCowan C."/>
            <person name="Murphy C."/>
            <person name="Pearson M."/>
            <person name="Poon T.W."/>
            <person name="Priest M."/>
            <person name="Roberts A."/>
            <person name="Saif S."/>
            <person name="Shea T."/>
            <person name="Sisk P."/>
            <person name="Sykes S."/>
            <person name="Wortman J."/>
            <person name="Nusbaum C."/>
            <person name="Birren B."/>
        </authorList>
    </citation>
    <scope>NUCLEOTIDE SEQUENCE [LARGE SCALE GENOMIC DNA]</scope>
    <source>
        <strain evidence="3">MINIMUS1</strain>
    </source>
</reference>
<dbReference type="EnsemblMetazoa" id="AMIN010996-RA">
    <property type="protein sequence ID" value="AMIN010996-PA"/>
    <property type="gene ID" value="AMIN010996"/>
</dbReference>
<sequence>MALSEEDIRPNEQPRLCQRHFDPKHFLTRQLSGMAVPVWNLTRNKHKESSTEYPSNVARSSDREPEATGNHGTECSEDEMHSEYEEAQDVLSEDEHLLQQCCPSLAKNGNETEDPTASTLTAFRCSIPQHSHLEELLSLEKARSDRLLKTNAQQRQIIEEQRNLLWQLGVECVALHPDKLADDSD</sequence>
<dbReference type="AlphaFoldDB" id="A0A182WKR8"/>
<evidence type="ECO:0008006" key="4">
    <source>
        <dbReference type="Google" id="ProtNLM"/>
    </source>
</evidence>
<accession>A0A182WKR8</accession>